<evidence type="ECO:0000313" key="1">
    <source>
        <dbReference type="EMBL" id="KAI5666178.1"/>
    </source>
</evidence>
<organism evidence="1 2">
    <name type="scientific">Catharanthus roseus</name>
    <name type="common">Madagascar periwinkle</name>
    <name type="synonym">Vinca rosea</name>
    <dbReference type="NCBI Taxonomy" id="4058"/>
    <lineage>
        <taxon>Eukaryota</taxon>
        <taxon>Viridiplantae</taxon>
        <taxon>Streptophyta</taxon>
        <taxon>Embryophyta</taxon>
        <taxon>Tracheophyta</taxon>
        <taxon>Spermatophyta</taxon>
        <taxon>Magnoliopsida</taxon>
        <taxon>eudicotyledons</taxon>
        <taxon>Gunneridae</taxon>
        <taxon>Pentapetalae</taxon>
        <taxon>asterids</taxon>
        <taxon>lamiids</taxon>
        <taxon>Gentianales</taxon>
        <taxon>Apocynaceae</taxon>
        <taxon>Rauvolfioideae</taxon>
        <taxon>Vinceae</taxon>
        <taxon>Catharanthinae</taxon>
        <taxon>Catharanthus</taxon>
    </lineage>
</organism>
<keyword evidence="2" id="KW-1185">Reference proteome</keyword>
<dbReference type="EMBL" id="CM044704">
    <property type="protein sequence ID" value="KAI5666178.1"/>
    <property type="molecule type" value="Genomic_DNA"/>
</dbReference>
<name>A0ACC0AYT9_CATRO</name>
<sequence>MKDICEDGELSSITWDDVTCNIDMLKDIGTIYSGHANAEEIRKSGILVYNMFTVIFWDSEAKRMYARSLDKVPLTDEKEEMLNNKELFDSFKPFYDMDFVDEETDCENEVQLPTAMETESSKGKMPAELSKSKEFTRKIMKKAFSIGKKSGKTFSDSKIKTMESQSTTWGSVTEVWRAIKEKAETNDKGGYLRYSIRECVRLFREDCKGMSKKSLLKAGDYFKLPENREVWIEYGKEGRWTWPRRQP</sequence>
<reference evidence="2" key="1">
    <citation type="journal article" date="2023" name="Nat. Plants">
        <title>Single-cell RNA sequencing provides a high-resolution roadmap for understanding the multicellular compartmentation of specialized metabolism.</title>
        <authorList>
            <person name="Sun S."/>
            <person name="Shen X."/>
            <person name="Li Y."/>
            <person name="Li Y."/>
            <person name="Wang S."/>
            <person name="Li R."/>
            <person name="Zhang H."/>
            <person name="Shen G."/>
            <person name="Guo B."/>
            <person name="Wei J."/>
            <person name="Xu J."/>
            <person name="St-Pierre B."/>
            <person name="Chen S."/>
            <person name="Sun C."/>
        </authorList>
    </citation>
    <scope>NUCLEOTIDE SEQUENCE [LARGE SCALE GENOMIC DNA]</scope>
</reference>
<evidence type="ECO:0000313" key="2">
    <source>
        <dbReference type="Proteomes" id="UP001060085"/>
    </source>
</evidence>
<accession>A0ACC0AYT9</accession>
<gene>
    <name evidence="1" type="ORF">M9H77_16031</name>
</gene>
<dbReference type="Proteomes" id="UP001060085">
    <property type="component" value="Linkage Group LG04"/>
</dbReference>
<proteinExistence type="predicted"/>
<protein>
    <submittedName>
        <fullName evidence="1">Uncharacterized protein</fullName>
    </submittedName>
</protein>
<comment type="caution">
    <text evidence="1">The sequence shown here is derived from an EMBL/GenBank/DDBJ whole genome shotgun (WGS) entry which is preliminary data.</text>
</comment>